<organism evidence="1 2">
    <name type="scientific">Paramuricea clavata</name>
    <name type="common">Red gorgonian</name>
    <name type="synonym">Violescent sea-whip</name>
    <dbReference type="NCBI Taxonomy" id="317549"/>
    <lineage>
        <taxon>Eukaryota</taxon>
        <taxon>Metazoa</taxon>
        <taxon>Cnidaria</taxon>
        <taxon>Anthozoa</taxon>
        <taxon>Octocorallia</taxon>
        <taxon>Malacalcyonacea</taxon>
        <taxon>Plexauridae</taxon>
        <taxon>Paramuricea</taxon>
    </lineage>
</organism>
<accession>A0A6S7H9I1</accession>
<keyword evidence="2" id="KW-1185">Reference proteome</keyword>
<name>A0A6S7H9I1_PARCT</name>
<keyword evidence="1" id="KW-0675">Receptor</keyword>
<protein>
    <submittedName>
        <fullName evidence="1">Scavenger receptor cysteine-rich type 1 M130</fullName>
    </submittedName>
</protein>
<evidence type="ECO:0000313" key="2">
    <source>
        <dbReference type="Proteomes" id="UP001152795"/>
    </source>
</evidence>
<dbReference type="InterPro" id="IPR036514">
    <property type="entry name" value="SGNH_hydro_sf"/>
</dbReference>
<dbReference type="Gene3D" id="3.40.50.1110">
    <property type="entry name" value="SGNH hydrolase"/>
    <property type="match status" value="1"/>
</dbReference>
<dbReference type="EMBL" id="CACRXK020003968">
    <property type="protein sequence ID" value="CAB4000949.1"/>
    <property type="molecule type" value="Genomic_DNA"/>
</dbReference>
<sequence length="104" mass="11531">MVKHQKGWDISKAAGHCVVVKAFSGARTSDMVHYSKPSILQAPDQMLLHCGPNDLRNSEPEAVANRIVDLAQQIKSSTEANVVISELVCRRDPVLNKKDVLMFF</sequence>
<dbReference type="SUPFAM" id="SSF52266">
    <property type="entry name" value="SGNH hydrolase"/>
    <property type="match status" value="1"/>
</dbReference>
<dbReference type="Proteomes" id="UP001152795">
    <property type="component" value="Unassembled WGS sequence"/>
</dbReference>
<comment type="caution">
    <text evidence="1">The sequence shown here is derived from an EMBL/GenBank/DDBJ whole genome shotgun (WGS) entry which is preliminary data.</text>
</comment>
<evidence type="ECO:0000313" key="1">
    <source>
        <dbReference type="EMBL" id="CAB4000949.1"/>
    </source>
</evidence>
<reference evidence="1" key="1">
    <citation type="submission" date="2020-04" db="EMBL/GenBank/DDBJ databases">
        <authorList>
            <person name="Alioto T."/>
            <person name="Alioto T."/>
            <person name="Gomez Garrido J."/>
        </authorList>
    </citation>
    <scope>NUCLEOTIDE SEQUENCE</scope>
    <source>
        <strain evidence="1">A484AB</strain>
    </source>
</reference>
<proteinExistence type="predicted"/>
<gene>
    <name evidence="1" type="ORF">PACLA_8A017213</name>
</gene>
<dbReference type="OrthoDB" id="5978393at2759"/>
<dbReference type="AlphaFoldDB" id="A0A6S7H9I1"/>